<comment type="caution">
    <text evidence="3">The sequence shown here is derived from an EMBL/GenBank/DDBJ whole genome shotgun (WGS) entry which is preliminary data.</text>
</comment>
<proteinExistence type="predicted"/>
<feature type="compositionally biased region" description="Basic and acidic residues" evidence="1">
    <location>
        <begin position="25"/>
        <end position="47"/>
    </location>
</feature>
<dbReference type="OrthoDB" id="5300331at2759"/>
<gene>
    <name evidence="3" type="ORF">E4U60_003951</name>
</gene>
<evidence type="ECO:0000313" key="3">
    <source>
        <dbReference type="EMBL" id="KAG5934308.1"/>
    </source>
</evidence>
<feature type="compositionally biased region" description="Basic and acidic residues" evidence="1">
    <location>
        <begin position="56"/>
        <end position="69"/>
    </location>
</feature>
<feature type="compositionally biased region" description="Pro residues" evidence="1">
    <location>
        <begin position="197"/>
        <end position="233"/>
    </location>
</feature>
<sequence>MTSNKSFRATMLPASFSFPWLRARSGSDGRANAKADAKADGKAEGKANAKSNTRASGEKHEKSSLEGPKERRKSPWQKASLYLPKSKKVAPRHTPPEESLPLPVPVPVPLISRPTPSVCSAPRESTGAAASNEATNETNEEADRQIMCMSPHPVHPRLEEQYQSFQARQAQETRQRQQAESADNARASSHIADLSFPRPPRSPRPSLPSLPPLVVSPPPHSPLSPLPPLPPFPLNQRRPATMSPPQTPPLCASASPRLQNPDHQSPATGPPEIPEFSFYDSRHDPPKILTPEKQRAKLTKPEPVAAQAEAPRSSAADADSEVEPANHGKLHKEQDKPRLRTSSLLPPKREDSPPNEASATLLLPAPELRGRRSVSAQASLTPSPLLPQVRAASPQNGSQSPTRGRRRRSWLPGSGAAVRSRSSSVEVGQKHTLEAWIMSDGAQPEYNPVLLKNAEKVPELWNDNGNVYVYLYPRSAGCGPSFKIPEFVVGESYVFNELIIAEEDAAATDRTTKSGGGYDGLNQSHSPPTPPTSTASVVDDDAHALRLYLPAAPPTASAQLSTPGQGAQAELNRLIAVRNLFAFLTGQPLVGTKAQPTMFNAFVEIATLLEEFGFSSPDGTSFGQAVDLSFGFYSEQLVLSDCRSSRRKTVEALILGERMRCVTLYNEAFAHAAGKYSAIVALQPTLFDQLTPITRQRLERAHLDLVSRQQNVNEHLEQFEFPSLFAGIASSTSIPELRQVRFKTWRNSFGKMRHFVSSYYRSNFGSWPPKASNKKNPFVESGLNRLVLKELYSDMCALYDLLVDRNNLTSRVMDEVPAISDAPSKMTTSALRNMLSEFDRSRPPVLPPIPFDLPQLPSMKAIHETFDSMSIKDQNKMEKRIKEHELILILNKAYNFDTNRATLSFLDQFKEFEIREGRGKVTQDLVDQRIGYWLFLYAVIQSLPMLVVDAPGVTHTEGVEYFLCEPPMGNLPWVEDGQVRKMWYEVTGGGGIVELSADAVMFSVEATYHRSHCWHAAKQWEGLDEAAHEEAYVDAYNERYHEPSFGSPVNESPMSPWQTPSSPMFPGSARSSPPLGTPSSPGIRSGTPSPPLPPGGPTPALRLPNASLSPPPRSRQISRSSIAMGLEPVPMEPPPNVFGSHNRSSSMGGSRPMSIQAPPGRSMGWRNSSVGNLVAPTAVTRGGSPAPVGAKPAATSGVTFDDILGESQKKPAVVAKKKGRFF</sequence>
<feature type="region of interest" description="Disordered" evidence="1">
    <location>
        <begin position="510"/>
        <end position="536"/>
    </location>
</feature>
<feature type="compositionally biased region" description="Polar residues" evidence="1">
    <location>
        <begin position="393"/>
        <end position="402"/>
    </location>
</feature>
<name>A0A9P7M9P2_9HYPO</name>
<keyword evidence="4" id="KW-1185">Reference proteome</keyword>
<feature type="compositionally biased region" description="Low complexity" evidence="1">
    <location>
        <begin position="1098"/>
        <end position="1117"/>
    </location>
</feature>
<feature type="compositionally biased region" description="Low complexity" evidence="1">
    <location>
        <begin position="1071"/>
        <end position="1087"/>
    </location>
</feature>
<dbReference type="Pfam" id="PF26013">
    <property type="entry name" value="DUF8004"/>
    <property type="match status" value="1"/>
</dbReference>
<evidence type="ECO:0000313" key="4">
    <source>
        <dbReference type="Proteomes" id="UP000706124"/>
    </source>
</evidence>
<feature type="domain" description="DUF8004" evidence="2">
    <location>
        <begin position="629"/>
        <end position="721"/>
    </location>
</feature>
<dbReference type="AlphaFoldDB" id="A0A9P7M9P2"/>
<dbReference type="EMBL" id="SRPO01000316">
    <property type="protein sequence ID" value="KAG5934308.1"/>
    <property type="molecule type" value="Genomic_DNA"/>
</dbReference>
<feature type="compositionally biased region" description="Low complexity" evidence="1">
    <location>
        <begin position="1143"/>
        <end position="1154"/>
    </location>
</feature>
<evidence type="ECO:0000256" key="1">
    <source>
        <dbReference type="SAM" id="MobiDB-lite"/>
    </source>
</evidence>
<feature type="region of interest" description="Disordered" evidence="1">
    <location>
        <begin position="1044"/>
        <end position="1117"/>
    </location>
</feature>
<dbReference type="PANTHER" id="PTHR39601:SF2">
    <property type="entry name" value="CHORIOGENIN HMINOR"/>
    <property type="match status" value="1"/>
</dbReference>
<dbReference type="InterPro" id="IPR058317">
    <property type="entry name" value="DUF8004"/>
</dbReference>
<protein>
    <recommendedName>
        <fullName evidence="2">DUF8004 domain-containing protein</fullName>
    </recommendedName>
</protein>
<dbReference type="PANTHER" id="PTHR39601">
    <property type="entry name" value="CHORIOGENIN HMINOR"/>
    <property type="match status" value="1"/>
</dbReference>
<accession>A0A9P7M9P2</accession>
<evidence type="ECO:0000259" key="2">
    <source>
        <dbReference type="Pfam" id="PF26013"/>
    </source>
</evidence>
<feature type="compositionally biased region" description="Polar residues" evidence="1">
    <location>
        <begin position="1047"/>
        <end position="1062"/>
    </location>
</feature>
<feature type="compositionally biased region" description="Low complexity" evidence="1">
    <location>
        <begin position="124"/>
        <end position="137"/>
    </location>
</feature>
<feature type="compositionally biased region" description="Low complexity" evidence="1">
    <location>
        <begin position="305"/>
        <end position="317"/>
    </location>
</feature>
<feature type="compositionally biased region" description="Pro residues" evidence="1">
    <location>
        <begin position="1088"/>
        <end position="1097"/>
    </location>
</feature>
<dbReference type="Proteomes" id="UP000706124">
    <property type="component" value="Unassembled WGS sequence"/>
</dbReference>
<feature type="compositionally biased region" description="Polar residues" evidence="1">
    <location>
        <begin position="256"/>
        <end position="267"/>
    </location>
</feature>
<organism evidence="3 4">
    <name type="scientific">Claviceps pazoutovae</name>
    <dbReference type="NCBI Taxonomy" id="1649127"/>
    <lineage>
        <taxon>Eukaryota</taxon>
        <taxon>Fungi</taxon>
        <taxon>Dikarya</taxon>
        <taxon>Ascomycota</taxon>
        <taxon>Pezizomycotina</taxon>
        <taxon>Sordariomycetes</taxon>
        <taxon>Hypocreomycetidae</taxon>
        <taxon>Hypocreales</taxon>
        <taxon>Clavicipitaceae</taxon>
        <taxon>Claviceps</taxon>
    </lineage>
</organism>
<feature type="region of interest" description="Disordered" evidence="1">
    <location>
        <begin position="18"/>
        <end position="425"/>
    </location>
</feature>
<feature type="compositionally biased region" description="Low complexity" evidence="1">
    <location>
        <begin position="413"/>
        <end position="425"/>
    </location>
</feature>
<reference evidence="3 4" key="1">
    <citation type="journal article" date="2020" name="bioRxiv">
        <title>Whole genome comparisons of ergot fungi reveals the divergence and evolution of species within the genus Claviceps are the result of varying mechanisms driving genome evolution and host range expansion.</title>
        <authorList>
            <person name="Wyka S.A."/>
            <person name="Mondo S.J."/>
            <person name="Liu M."/>
            <person name="Dettman J."/>
            <person name="Nalam V."/>
            <person name="Broders K.D."/>
        </authorList>
    </citation>
    <scope>NUCLEOTIDE SEQUENCE [LARGE SCALE GENOMIC DNA]</scope>
    <source>
        <strain evidence="3 4">CCC 1485</strain>
    </source>
</reference>
<feature type="region of interest" description="Disordered" evidence="1">
    <location>
        <begin position="1140"/>
        <end position="1169"/>
    </location>
</feature>
<feature type="compositionally biased region" description="Basic and acidic residues" evidence="1">
    <location>
        <begin position="280"/>
        <end position="295"/>
    </location>
</feature>